<dbReference type="Pfam" id="PF07995">
    <property type="entry name" value="GSDH"/>
    <property type="match status" value="1"/>
</dbReference>
<dbReference type="Gene3D" id="2.120.10.30">
    <property type="entry name" value="TolB, C-terminal domain"/>
    <property type="match status" value="1"/>
</dbReference>
<dbReference type="RefSeq" id="WP_179299408.1">
    <property type="nucleotide sequence ID" value="NZ_MQWD01000001.1"/>
</dbReference>
<reference evidence="4 5" key="1">
    <citation type="submission" date="2016-11" db="EMBL/GenBank/DDBJ databases">
        <title>Study of marine rhodopsin-containing bacteria.</title>
        <authorList>
            <person name="Yoshizawa S."/>
            <person name="Kumagai Y."/>
            <person name="Kogure K."/>
        </authorList>
    </citation>
    <scope>NUCLEOTIDE SEQUENCE [LARGE SCALE GENOMIC DNA]</scope>
    <source>
        <strain evidence="4 5">SAORIC-28</strain>
    </source>
</reference>
<accession>A0A271IWZ8</accession>
<dbReference type="InterPro" id="IPR011041">
    <property type="entry name" value="Quinoprot_gluc/sorb_DH_b-prop"/>
</dbReference>
<dbReference type="PANTHER" id="PTHR19328">
    <property type="entry name" value="HEDGEHOG-INTERACTING PROTEIN"/>
    <property type="match status" value="1"/>
</dbReference>
<proteinExistence type="predicted"/>
<protein>
    <recommendedName>
        <fullName evidence="3">Glucose/Sorbosone dehydrogenase domain-containing protein</fullName>
    </recommendedName>
</protein>
<dbReference type="InterPro" id="IPR012938">
    <property type="entry name" value="Glc/Sorbosone_DH"/>
</dbReference>
<evidence type="ECO:0000256" key="2">
    <source>
        <dbReference type="SAM" id="SignalP"/>
    </source>
</evidence>
<evidence type="ECO:0000313" key="4">
    <source>
        <dbReference type="EMBL" id="PAP75069.1"/>
    </source>
</evidence>
<dbReference type="PANTHER" id="PTHR19328:SF75">
    <property type="entry name" value="ALDOSE SUGAR DEHYDROGENASE YLII"/>
    <property type="match status" value="1"/>
</dbReference>
<evidence type="ECO:0000256" key="1">
    <source>
        <dbReference type="SAM" id="MobiDB-lite"/>
    </source>
</evidence>
<dbReference type="Proteomes" id="UP000216339">
    <property type="component" value="Unassembled WGS sequence"/>
</dbReference>
<feature type="region of interest" description="Disordered" evidence="1">
    <location>
        <begin position="21"/>
        <end position="41"/>
    </location>
</feature>
<dbReference type="SUPFAM" id="SSF50952">
    <property type="entry name" value="Soluble quinoprotein glucose dehydrogenase"/>
    <property type="match status" value="1"/>
</dbReference>
<dbReference type="InterPro" id="IPR011042">
    <property type="entry name" value="6-blade_b-propeller_TolB-like"/>
</dbReference>
<gene>
    <name evidence="4" type="ORF">BSZ37_00690</name>
</gene>
<name>A0A271IWZ8_9BACT</name>
<feature type="compositionally biased region" description="Low complexity" evidence="1">
    <location>
        <begin position="21"/>
        <end position="31"/>
    </location>
</feature>
<feature type="domain" description="Glucose/Sorbosone dehydrogenase" evidence="3">
    <location>
        <begin position="58"/>
        <end position="375"/>
    </location>
</feature>
<keyword evidence="5" id="KW-1185">Reference proteome</keyword>
<feature type="chain" id="PRO_5012809080" description="Glucose/Sorbosone dehydrogenase domain-containing protein" evidence="2">
    <location>
        <begin position="24"/>
        <end position="389"/>
    </location>
</feature>
<keyword evidence="2" id="KW-0732">Signal</keyword>
<evidence type="ECO:0000313" key="5">
    <source>
        <dbReference type="Proteomes" id="UP000216339"/>
    </source>
</evidence>
<evidence type="ECO:0000259" key="3">
    <source>
        <dbReference type="Pfam" id="PF07995"/>
    </source>
</evidence>
<sequence length="389" mass="41300">MPARLGLLLVSLALAAAPGAAQAPGSGAIPGTDGAPLPDGVEHAPLEATLQVVASGFRIPWAVEVLGEDELLVSERFGQLVHVRDGEVRTLEGLPTGQILPVPPLYIGGYNDVSLHPQFETNGLVYLAYVGSDYRMAVGRFDFSDRTVRDFEVVFHSNAFSIGSRIAWLDDGHFLVTQGMAGYPLPDPGAQVLANHSGKIHRLRADGSVPPDNPVFDGATEPTSVWSYGHRDTQGLLVEGGVVYSNEHGPLGGDELNVIERGGNYGWPLFSYGLNYDGTPVGEMTEAEAAEATVLPVKAWGSEFNMAPSGLVRLAGSAFPAWDGAFAWGALAQRRLVAYDPATDRTAILLEAAGRIRDVAQLPSGALLVLRDATDLEARDGEVVRVTAR</sequence>
<dbReference type="EMBL" id="MQWD01000001">
    <property type="protein sequence ID" value="PAP75069.1"/>
    <property type="molecule type" value="Genomic_DNA"/>
</dbReference>
<organism evidence="4 5">
    <name type="scientific">Rubrivirga marina</name>
    <dbReference type="NCBI Taxonomy" id="1196024"/>
    <lineage>
        <taxon>Bacteria</taxon>
        <taxon>Pseudomonadati</taxon>
        <taxon>Rhodothermota</taxon>
        <taxon>Rhodothermia</taxon>
        <taxon>Rhodothermales</taxon>
        <taxon>Rubricoccaceae</taxon>
        <taxon>Rubrivirga</taxon>
    </lineage>
</organism>
<dbReference type="AlphaFoldDB" id="A0A271IWZ8"/>
<comment type="caution">
    <text evidence="4">The sequence shown here is derived from an EMBL/GenBank/DDBJ whole genome shotgun (WGS) entry which is preliminary data.</text>
</comment>
<feature type="signal peptide" evidence="2">
    <location>
        <begin position="1"/>
        <end position="23"/>
    </location>
</feature>